<gene>
    <name evidence="1" type="ORF">GGR04_004567</name>
</gene>
<sequence length="33" mass="3785">MRMFRKGQFRSMVDSLTGGSEARFGRLFQVFAA</sequence>
<name>A0A7W6H8V3_9HYPH</name>
<protein>
    <submittedName>
        <fullName evidence="1">Uncharacterized protein</fullName>
    </submittedName>
</protein>
<reference evidence="1 2" key="1">
    <citation type="submission" date="2020-08" db="EMBL/GenBank/DDBJ databases">
        <title>Genomic Encyclopedia of Type Strains, Phase IV (KMG-IV): sequencing the most valuable type-strain genomes for metagenomic binning, comparative biology and taxonomic classification.</title>
        <authorList>
            <person name="Goeker M."/>
        </authorList>
    </citation>
    <scope>NUCLEOTIDE SEQUENCE [LARGE SCALE GENOMIC DNA]</scope>
    <source>
        <strain evidence="1 2">DSM 102238</strain>
    </source>
</reference>
<evidence type="ECO:0000313" key="1">
    <source>
        <dbReference type="EMBL" id="MBB4000687.1"/>
    </source>
</evidence>
<keyword evidence="2" id="KW-1185">Reference proteome</keyword>
<evidence type="ECO:0000313" key="2">
    <source>
        <dbReference type="Proteomes" id="UP000542776"/>
    </source>
</evidence>
<proteinExistence type="predicted"/>
<dbReference type="Proteomes" id="UP000542776">
    <property type="component" value="Unassembled WGS sequence"/>
</dbReference>
<dbReference type="AlphaFoldDB" id="A0A7W6H8V3"/>
<organism evidence="1 2">
    <name type="scientific">Aureimonas pseudogalii</name>
    <dbReference type="NCBI Taxonomy" id="1744844"/>
    <lineage>
        <taxon>Bacteria</taxon>
        <taxon>Pseudomonadati</taxon>
        <taxon>Pseudomonadota</taxon>
        <taxon>Alphaproteobacteria</taxon>
        <taxon>Hyphomicrobiales</taxon>
        <taxon>Aurantimonadaceae</taxon>
        <taxon>Aureimonas</taxon>
    </lineage>
</organism>
<comment type="caution">
    <text evidence="1">The sequence shown here is derived from an EMBL/GenBank/DDBJ whole genome shotgun (WGS) entry which is preliminary data.</text>
</comment>
<accession>A0A7W6H8V3</accession>
<dbReference type="EMBL" id="JACIEK010000026">
    <property type="protein sequence ID" value="MBB4000687.1"/>
    <property type="molecule type" value="Genomic_DNA"/>
</dbReference>